<dbReference type="OrthoDB" id="9787933at2"/>
<dbReference type="Gene3D" id="3.10.450.50">
    <property type="match status" value="1"/>
</dbReference>
<proteinExistence type="predicted"/>
<dbReference type="InterPro" id="IPR009959">
    <property type="entry name" value="Cyclase_SnoaL-like"/>
</dbReference>
<protein>
    <submittedName>
        <fullName evidence="1">Carboxymethylenebutenolidase</fullName>
    </submittedName>
</protein>
<dbReference type="GO" id="GO:0030638">
    <property type="term" value="P:polyketide metabolic process"/>
    <property type="evidence" value="ECO:0007669"/>
    <property type="project" value="InterPro"/>
</dbReference>
<name>A0A4Q7UP77_PSEST</name>
<gene>
    <name evidence="1" type="ORF">EV383_0096</name>
</gene>
<dbReference type="PANTHER" id="PTHR38436">
    <property type="entry name" value="POLYKETIDE CYCLASE SNOAL-LIKE DOMAIN"/>
    <property type="match status" value="1"/>
</dbReference>
<dbReference type="InterPro" id="IPR032710">
    <property type="entry name" value="NTF2-like_dom_sf"/>
</dbReference>
<dbReference type="Pfam" id="PF07366">
    <property type="entry name" value="SnoaL"/>
    <property type="match status" value="1"/>
</dbReference>
<organism evidence="1 2">
    <name type="scientific">Pseudonocardia sediminis</name>
    <dbReference type="NCBI Taxonomy" id="1397368"/>
    <lineage>
        <taxon>Bacteria</taxon>
        <taxon>Bacillati</taxon>
        <taxon>Actinomycetota</taxon>
        <taxon>Actinomycetes</taxon>
        <taxon>Pseudonocardiales</taxon>
        <taxon>Pseudonocardiaceae</taxon>
        <taxon>Pseudonocardia</taxon>
    </lineage>
</organism>
<evidence type="ECO:0000313" key="1">
    <source>
        <dbReference type="EMBL" id="RZT83296.1"/>
    </source>
</evidence>
<reference evidence="1 2" key="1">
    <citation type="submission" date="2019-02" db="EMBL/GenBank/DDBJ databases">
        <title>Sequencing the genomes of 1000 actinobacteria strains.</title>
        <authorList>
            <person name="Klenk H.-P."/>
        </authorList>
    </citation>
    <scope>NUCLEOTIDE SEQUENCE [LARGE SCALE GENOMIC DNA]</scope>
    <source>
        <strain evidence="1 2">DSM 45779</strain>
    </source>
</reference>
<keyword evidence="2" id="KW-1185">Reference proteome</keyword>
<dbReference type="SUPFAM" id="SSF54427">
    <property type="entry name" value="NTF2-like"/>
    <property type="match status" value="1"/>
</dbReference>
<dbReference type="EMBL" id="SHKL01000001">
    <property type="protein sequence ID" value="RZT83296.1"/>
    <property type="molecule type" value="Genomic_DNA"/>
</dbReference>
<dbReference type="AlphaFoldDB" id="A0A4Q7UP77"/>
<accession>A0A4Q7UP77</accession>
<dbReference type="PANTHER" id="PTHR38436:SF3">
    <property type="entry name" value="CARBOXYMETHYLENEBUTENOLIDASE-RELATED"/>
    <property type="match status" value="1"/>
</dbReference>
<dbReference type="Proteomes" id="UP000291591">
    <property type="component" value="Unassembled WGS sequence"/>
</dbReference>
<comment type="caution">
    <text evidence="1">The sequence shown here is derived from an EMBL/GenBank/DDBJ whole genome shotgun (WGS) entry which is preliminary data.</text>
</comment>
<sequence>MLWGHGTFAMGDDSMTPGMQVLMKQMEELRDRFCSDLFDRRDADAAAAAMAVGGSVQEVPSGAGGTGADDVHRYLSQDFLPHLPPDLTHERLSRTLDTRKLVDEVEFSFTHDRELPWLLPGVAPTGRQVTVLAMSLVRIRQNKIDAVRTLWDEAGLRRALGVDTLGATGAHRPSSAA</sequence>
<evidence type="ECO:0000313" key="2">
    <source>
        <dbReference type="Proteomes" id="UP000291591"/>
    </source>
</evidence>